<reference evidence="1" key="1">
    <citation type="submission" date="2021-06" db="EMBL/GenBank/DDBJ databases">
        <authorList>
            <person name="Hodson N. C."/>
            <person name="Mongue J. A."/>
            <person name="Jaron S. K."/>
        </authorList>
    </citation>
    <scope>NUCLEOTIDE SEQUENCE</scope>
</reference>
<name>A0A8J2PK12_9HEXA</name>
<keyword evidence="2" id="KW-1185">Reference proteome</keyword>
<dbReference type="OrthoDB" id="7773096at2759"/>
<comment type="caution">
    <text evidence="1">The sequence shown here is derived from an EMBL/GenBank/DDBJ whole genome shotgun (WGS) entry which is preliminary data.</text>
</comment>
<accession>A0A8J2PK12</accession>
<dbReference type="EMBL" id="CAJVCH010537441">
    <property type="protein sequence ID" value="CAG7825764.1"/>
    <property type="molecule type" value="Genomic_DNA"/>
</dbReference>
<evidence type="ECO:0000313" key="1">
    <source>
        <dbReference type="EMBL" id="CAG7825764.1"/>
    </source>
</evidence>
<evidence type="ECO:0000313" key="2">
    <source>
        <dbReference type="Proteomes" id="UP000708208"/>
    </source>
</evidence>
<gene>
    <name evidence="1" type="ORF">AFUS01_LOCUS35857</name>
</gene>
<protein>
    <submittedName>
        <fullName evidence="1">Uncharacterized protein</fullName>
    </submittedName>
</protein>
<dbReference type="Proteomes" id="UP000708208">
    <property type="component" value="Unassembled WGS sequence"/>
</dbReference>
<dbReference type="AlphaFoldDB" id="A0A8J2PK12"/>
<sequence>MGKVDGRQIVPESVLTWLYRPSILFDSFEYKSQDFDVNGNFAYGLGLFIGFFEGTRYVHHGGYWPPYASEFSVS</sequence>
<organism evidence="1 2">
    <name type="scientific">Allacma fusca</name>
    <dbReference type="NCBI Taxonomy" id="39272"/>
    <lineage>
        <taxon>Eukaryota</taxon>
        <taxon>Metazoa</taxon>
        <taxon>Ecdysozoa</taxon>
        <taxon>Arthropoda</taxon>
        <taxon>Hexapoda</taxon>
        <taxon>Collembola</taxon>
        <taxon>Symphypleona</taxon>
        <taxon>Sminthuridae</taxon>
        <taxon>Allacma</taxon>
    </lineage>
</organism>
<proteinExistence type="predicted"/>